<feature type="transmembrane region" description="Helical" evidence="10">
    <location>
        <begin position="138"/>
        <end position="160"/>
    </location>
</feature>
<feature type="transmembrane region" description="Helical" evidence="10">
    <location>
        <begin position="269"/>
        <end position="289"/>
    </location>
</feature>
<evidence type="ECO:0000256" key="10">
    <source>
        <dbReference type="RuleBase" id="RU351113"/>
    </source>
</evidence>
<gene>
    <name evidence="11" type="primary">OR7a-3</name>
</gene>
<feature type="transmembrane region" description="Helical" evidence="10">
    <location>
        <begin position="45"/>
        <end position="67"/>
    </location>
</feature>
<keyword evidence="4 10" id="KW-0812">Transmembrane</keyword>
<evidence type="ECO:0000313" key="11">
    <source>
        <dbReference type="EMBL" id="AKI29030.1"/>
    </source>
</evidence>
<dbReference type="Pfam" id="PF02949">
    <property type="entry name" value="7tm_6"/>
    <property type="match status" value="1"/>
</dbReference>
<dbReference type="GO" id="GO:0005549">
    <property type="term" value="F:odorant binding"/>
    <property type="evidence" value="ECO:0007669"/>
    <property type="project" value="InterPro"/>
</dbReference>
<evidence type="ECO:0000256" key="6">
    <source>
        <dbReference type="ARBA" id="ARBA00022989"/>
    </source>
</evidence>
<protein>
    <recommendedName>
        <fullName evidence="10">Odorant receptor</fullName>
    </recommendedName>
</protein>
<evidence type="ECO:0000256" key="4">
    <source>
        <dbReference type="ARBA" id="ARBA00022692"/>
    </source>
</evidence>
<dbReference type="OrthoDB" id="6604226at2759"/>
<keyword evidence="5 10" id="KW-0552">Olfaction</keyword>
<accession>A0A0G2UGJ5</accession>
<evidence type="ECO:0000256" key="3">
    <source>
        <dbReference type="ARBA" id="ARBA00022606"/>
    </source>
</evidence>
<evidence type="ECO:0000256" key="9">
    <source>
        <dbReference type="ARBA" id="ARBA00023224"/>
    </source>
</evidence>
<keyword evidence="6 10" id="KW-1133">Transmembrane helix</keyword>
<evidence type="ECO:0000256" key="2">
    <source>
        <dbReference type="ARBA" id="ARBA00022475"/>
    </source>
</evidence>
<keyword evidence="7 10" id="KW-0472">Membrane</keyword>
<dbReference type="PANTHER" id="PTHR21137:SF35">
    <property type="entry name" value="ODORANT RECEPTOR 19A-RELATED"/>
    <property type="match status" value="1"/>
</dbReference>
<feature type="transmembrane region" description="Helical" evidence="10">
    <location>
        <begin position="73"/>
        <end position="93"/>
    </location>
</feature>
<sequence length="398" mass="46047">MRKIADLFYGRGKDDFETTESFVLLFRGWAAVGFLPKIPKRIVDIIHQIICWCSILTCPVWYFAGLIDMMDDLPITLLLSNLGVAINCIALPLKAIYIKVNMNHLHDINLLFKRLDERYQTPEENIQIRESVKISTRIFAACCTLYWFFGISSGLVPLFAHEYPHGNVFPFIDWLPEGNFQYWLHSIVEMVNLQYLLHLQSINDSFPAVYIRNIRTHIRLLTNRVSRLGLDPDLSDQQNFEELVDCIVSHQEILVISDTVGPIPSLTTFFQFTVYAALICVCMLNMFIFGDLKVKVSTLIYLIPVVWQTVPTCYQASMLETDCSKLPEAIFHCNWLALDKRCHKLIIYFMQCTQEEICFTAIKLFQINLGTNLSIAKFSFTLYTFIKEMGLDAHYNQK</sequence>
<evidence type="ECO:0000256" key="1">
    <source>
        <dbReference type="ARBA" id="ARBA00004651"/>
    </source>
</evidence>
<keyword evidence="8 10" id="KW-0675">Receptor</keyword>
<dbReference type="EMBL" id="KP743714">
    <property type="protein sequence ID" value="AKI29030.1"/>
    <property type="molecule type" value="mRNA"/>
</dbReference>
<evidence type="ECO:0000256" key="5">
    <source>
        <dbReference type="ARBA" id="ARBA00022725"/>
    </source>
</evidence>
<comment type="subcellular location">
    <subcellularLocation>
        <location evidence="1 10">Cell membrane</location>
        <topology evidence="1 10">Multi-pass membrane protein</topology>
    </subcellularLocation>
</comment>
<organism evidence="11">
    <name type="scientific">Bactrocera dorsalis</name>
    <name type="common">Oriental fruit fly</name>
    <name type="synonym">Dacus dorsalis</name>
    <dbReference type="NCBI Taxonomy" id="27457"/>
    <lineage>
        <taxon>Eukaryota</taxon>
        <taxon>Metazoa</taxon>
        <taxon>Ecdysozoa</taxon>
        <taxon>Arthropoda</taxon>
        <taxon>Hexapoda</taxon>
        <taxon>Insecta</taxon>
        <taxon>Pterygota</taxon>
        <taxon>Neoptera</taxon>
        <taxon>Endopterygota</taxon>
        <taxon>Diptera</taxon>
        <taxon>Brachycera</taxon>
        <taxon>Muscomorpha</taxon>
        <taxon>Tephritoidea</taxon>
        <taxon>Tephritidae</taxon>
        <taxon>Bactrocera</taxon>
        <taxon>Bactrocera</taxon>
    </lineage>
</organism>
<evidence type="ECO:0000256" key="8">
    <source>
        <dbReference type="ARBA" id="ARBA00023170"/>
    </source>
</evidence>
<evidence type="ECO:0000256" key="7">
    <source>
        <dbReference type="ARBA" id="ARBA00023136"/>
    </source>
</evidence>
<dbReference type="AlphaFoldDB" id="A0A0G2UGJ5"/>
<keyword evidence="9 10" id="KW-0807">Transducer</keyword>
<keyword evidence="2" id="KW-1003">Cell membrane</keyword>
<dbReference type="InterPro" id="IPR004117">
    <property type="entry name" value="7tm6_olfct_rcpt"/>
</dbReference>
<dbReference type="GO" id="GO:0004984">
    <property type="term" value="F:olfactory receptor activity"/>
    <property type="evidence" value="ECO:0007669"/>
    <property type="project" value="InterPro"/>
</dbReference>
<comment type="caution">
    <text evidence="10">Lacks conserved residue(s) required for the propagation of feature annotation.</text>
</comment>
<dbReference type="GO" id="GO:0005886">
    <property type="term" value="C:plasma membrane"/>
    <property type="evidence" value="ECO:0007669"/>
    <property type="project" value="UniProtKB-SubCell"/>
</dbReference>
<comment type="similarity">
    <text evidence="10">Belongs to the insect chemoreceptor superfamily. Heteromeric odorant receptor channel (TC 1.A.69) family.</text>
</comment>
<keyword evidence="3 10" id="KW-0716">Sensory transduction</keyword>
<dbReference type="PANTHER" id="PTHR21137">
    <property type="entry name" value="ODORANT RECEPTOR"/>
    <property type="match status" value="1"/>
</dbReference>
<reference evidence="11" key="1">
    <citation type="submission" date="2015-02" db="EMBL/GenBank/DDBJ databases">
        <title>Discovery of Chemosensory Genes in the Oriental Fruit Fly, Bactrocera dorsalis.</title>
        <authorList>
            <person name="Wu Z."/>
            <person name="Zhang H."/>
            <person name="Bin S."/>
            <person name="Wang Z."/>
            <person name="He H."/>
            <person name="Lin J."/>
        </authorList>
    </citation>
    <scope>NUCLEOTIDE SEQUENCE</scope>
</reference>
<dbReference type="GO" id="GO:0007165">
    <property type="term" value="P:signal transduction"/>
    <property type="evidence" value="ECO:0007669"/>
    <property type="project" value="UniProtKB-KW"/>
</dbReference>
<name>A0A0G2UGJ5_BACDO</name>
<proteinExistence type="evidence at transcript level"/>